<sequence length="157" mass="17333">MAKPNHLQLQILESLQSVLLAANTDAGTRVRVEGLNNLPSSALPAIEIEVSDEEIERRTMGSGGRATLQRDLIVEVGCLVKGGGDYLRRASELLAQVEEALFPDGPTELDCLLEGRPRLRGTRPQHDDRGAEPVYRIRVGWIFRYFTAEGRPRAQGT</sequence>
<dbReference type="Proteomes" id="UP000029553">
    <property type="component" value="Unassembled WGS sequence"/>
</dbReference>
<dbReference type="AlphaFoldDB" id="A0A096FD46"/>
<comment type="caution">
    <text evidence="1">The sequence shown here is derived from an EMBL/GenBank/DDBJ whole genome shotgun (WGS) entry which is preliminary data.</text>
</comment>
<protein>
    <recommendedName>
        <fullName evidence="3">Tail terminator</fullName>
    </recommendedName>
</protein>
<name>A0A096FD46_COMTE</name>
<dbReference type="EMBL" id="AWOR01000057">
    <property type="protein sequence ID" value="KGH27869.1"/>
    <property type="molecule type" value="Genomic_DNA"/>
</dbReference>
<evidence type="ECO:0000313" key="1">
    <source>
        <dbReference type="EMBL" id="KGH27869.1"/>
    </source>
</evidence>
<accession>A0A096FD46</accession>
<proteinExistence type="predicted"/>
<dbReference type="RefSeq" id="WP_034371712.1">
    <property type="nucleotide sequence ID" value="NZ_AWOR01000057.1"/>
</dbReference>
<reference evidence="1 2" key="1">
    <citation type="submission" date="2013-09" db="EMBL/GenBank/DDBJ databases">
        <title>High correlation between genotypes and phenotypes of environmental bacteria Comamonas testosteroni strains.</title>
        <authorList>
            <person name="Liu L."/>
            <person name="Zhu W."/>
            <person name="Xia X."/>
            <person name="Xu B."/>
            <person name="Luo M."/>
            <person name="Wang G."/>
        </authorList>
    </citation>
    <scope>NUCLEOTIDE SEQUENCE [LARGE SCALE GENOMIC DNA]</scope>
    <source>
        <strain evidence="1 2">JL40</strain>
    </source>
</reference>
<evidence type="ECO:0008006" key="3">
    <source>
        <dbReference type="Google" id="ProtNLM"/>
    </source>
</evidence>
<gene>
    <name evidence="1" type="ORF">P353_17200</name>
</gene>
<evidence type="ECO:0000313" key="2">
    <source>
        <dbReference type="Proteomes" id="UP000029553"/>
    </source>
</evidence>
<organism evidence="1 2">
    <name type="scientific">Comamonas testosteroni</name>
    <name type="common">Pseudomonas testosteroni</name>
    <dbReference type="NCBI Taxonomy" id="285"/>
    <lineage>
        <taxon>Bacteria</taxon>
        <taxon>Pseudomonadati</taxon>
        <taxon>Pseudomonadota</taxon>
        <taxon>Betaproteobacteria</taxon>
        <taxon>Burkholderiales</taxon>
        <taxon>Comamonadaceae</taxon>
        <taxon>Comamonas</taxon>
    </lineage>
</organism>